<dbReference type="SMART" id="SM01065">
    <property type="entry name" value="CBM_2"/>
    <property type="match status" value="1"/>
</dbReference>
<dbReference type="EMBL" id="UOFG01000180">
    <property type="protein sequence ID" value="VAW62745.1"/>
    <property type="molecule type" value="Genomic_DNA"/>
</dbReference>
<accession>A0A3B0X3A4</accession>
<feature type="domain" description="CBM20" evidence="1">
    <location>
        <begin position="149"/>
        <end position="269"/>
    </location>
</feature>
<dbReference type="GO" id="GO:2001070">
    <property type="term" value="F:starch binding"/>
    <property type="evidence" value="ECO:0007669"/>
    <property type="project" value="InterPro"/>
</dbReference>
<dbReference type="Gene3D" id="2.60.40.1180">
    <property type="entry name" value="Golgi alpha-mannosidase II"/>
    <property type="match status" value="1"/>
</dbReference>
<sequence>AFGHQKSTSPVHNELIINVYNSDTPSHFTLYEDDGTTRRFNTDKTSRYDTRTSIISRESSSSSATVSIAAASGSGSGGPASRNNLLRLAVNASQASAVSLNGAPLTQHTTQAAFNEASAGWFNAGDHLILAKSGIKAINTVKTFNFTLQPIATLSAANFICHKGWTSPGEDIYVTGSIAQLGNWDPTKGIRLNPSVYYEYIYNPPPAHAGPGPSSPVWTRKITGLPTGSDITWKCVKKLAAGGWQWQRGSNNTLATTARSYSGHTQGSF</sequence>
<reference evidence="2" key="1">
    <citation type="submission" date="2018-06" db="EMBL/GenBank/DDBJ databases">
        <authorList>
            <person name="Zhirakovskaya E."/>
        </authorList>
    </citation>
    <scope>NUCLEOTIDE SEQUENCE</scope>
</reference>
<gene>
    <name evidence="2" type="ORF">MNBD_GAMMA11-221</name>
</gene>
<dbReference type="InterPro" id="IPR013784">
    <property type="entry name" value="Carb-bd-like_fold"/>
</dbReference>
<dbReference type="AlphaFoldDB" id="A0A3B0X3A4"/>
<dbReference type="PANTHER" id="PTHR15048:SF0">
    <property type="entry name" value="STARCH-BINDING DOMAIN-CONTAINING PROTEIN 1"/>
    <property type="match status" value="1"/>
</dbReference>
<protein>
    <recommendedName>
        <fullName evidence="1">CBM20 domain-containing protein</fullName>
    </recommendedName>
</protein>
<organism evidence="2">
    <name type="scientific">hydrothermal vent metagenome</name>
    <dbReference type="NCBI Taxonomy" id="652676"/>
    <lineage>
        <taxon>unclassified sequences</taxon>
        <taxon>metagenomes</taxon>
        <taxon>ecological metagenomes</taxon>
    </lineage>
</organism>
<dbReference type="SUPFAM" id="SSF49452">
    <property type="entry name" value="Starch-binding domain-like"/>
    <property type="match status" value="1"/>
</dbReference>
<proteinExistence type="predicted"/>
<dbReference type="Pfam" id="PF00686">
    <property type="entry name" value="CBM_20"/>
    <property type="match status" value="2"/>
</dbReference>
<dbReference type="Pfam" id="PF17137">
    <property type="entry name" value="DUF5110"/>
    <property type="match status" value="1"/>
</dbReference>
<evidence type="ECO:0000259" key="1">
    <source>
        <dbReference type="PROSITE" id="PS51166"/>
    </source>
</evidence>
<evidence type="ECO:0000313" key="2">
    <source>
        <dbReference type="EMBL" id="VAW62745.1"/>
    </source>
</evidence>
<dbReference type="PROSITE" id="PS51166">
    <property type="entry name" value="CBM20"/>
    <property type="match status" value="1"/>
</dbReference>
<dbReference type="InterPro" id="IPR002044">
    <property type="entry name" value="CBM20"/>
</dbReference>
<dbReference type="InterPro" id="IPR013780">
    <property type="entry name" value="Glyco_hydro_b"/>
</dbReference>
<dbReference type="GO" id="GO:0016020">
    <property type="term" value="C:membrane"/>
    <property type="evidence" value="ECO:0007669"/>
    <property type="project" value="TreeGrafter"/>
</dbReference>
<name>A0A3B0X3A4_9ZZZZ</name>
<feature type="non-terminal residue" evidence="2">
    <location>
        <position position="1"/>
    </location>
</feature>
<dbReference type="PANTHER" id="PTHR15048">
    <property type="entry name" value="STARCH-BINDING DOMAIN-CONTAINING PROTEIN 1"/>
    <property type="match status" value="1"/>
</dbReference>
<dbReference type="InterPro" id="IPR013783">
    <property type="entry name" value="Ig-like_fold"/>
</dbReference>
<dbReference type="InterPro" id="IPR033403">
    <property type="entry name" value="DUF5110"/>
</dbReference>
<dbReference type="Gene3D" id="2.60.40.10">
    <property type="entry name" value="Immunoglobulins"/>
    <property type="match status" value="1"/>
</dbReference>